<evidence type="ECO:0000256" key="2">
    <source>
        <dbReference type="SAM" id="Phobius"/>
    </source>
</evidence>
<keyword evidence="2" id="KW-0812">Transmembrane</keyword>
<feature type="transmembrane region" description="Helical" evidence="2">
    <location>
        <begin position="292"/>
        <end position="315"/>
    </location>
</feature>
<comment type="caution">
    <text evidence="3">The sequence shown here is derived from an EMBL/GenBank/DDBJ whole genome shotgun (WGS) entry which is preliminary data.</text>
</comment>
<dbReference type="InterPro" id="IPR036734">
    <property type="entry name" value="Neur_chan_lig-bd_sf"/>
</dbReference>
<evidence type="ECO:0000313" key="3">
    <source>
        <dbReference type="EMBL" id="CAF4101973.1"/>
    </source>
</evidence>
<dbReference type="GO" id="GO:0005230">
    <property type="term" value="F:extracellular ligand-gated monoatomic ion channel activity"/>
    <property type="evidence" value="ECO:0007669"/>
    <property type="project" value="InterPro"/>
</dbReference>
<gene>
    <name evidence="3" type="ORF">UXM345_LOCUS22293</name>
</gene>
<name>A0A819V3D2_9BILA</name>
<dbReference type="SUPFAM" id="SSF90112">
    <property type="entry name" value="Neurotransmitter-gated ion-channel transmembrane pore"/>
    <property type="match status" value="1"/>
</dbReference>
<dbReference type="InterPro" id="IPR038050">
    <property type="entry name" value="Neuro_actylchol_rec"/>
</dbReference>
<organism evidence="3 4">
    <name type="scientific">Rotaria magnacalcarata</name>
    <dbReference type="NCBI Taxonomy" id="392030"/>
    <lineage>
        <taxon>Eukaryota</taxon>
        <taxon>Metazoa</taxon>
        <taxon>Spiralia</taxon>
        <taxon>Gnathifera</taxon>
        <taxon>Rotifera</taxon>
        <taxon>Eurotatoria</taxon>
        <taxon>Bdelloidea</taxon>
        <taxon>Philodinida</taxon>
        <taxon>Philodinidae</taxon>
        <taxon>Rotaria</taxon>
    </lineage>
</organism>
<dbReference type="Proteomes" id="UP000663842">
    <property type="component" value="Unassembled WGS sequence"/>
</dbReference>
<dbReference type="PANTHER" id="PTHR18945">
    <property type="entry name" value="NEUROTRANSMITTER GATED ION CHANNEL"/>
    <property type="match status" value="1"/>
</dbReference>
<dbReference type="GO" id="GO:0016020">
    <property type="term" value="C:membrane"/>
    <property type="evidence" value="ECO:0007669"/>
    <property type="project" value="UniProtKB-SubCell"/>
</dbReference>
<evidence type="ECO:0000256" key="1">
    <source>
        <dbReference type="ARBA" id="ARBA00004141"/>
    </source>
</evidence>
<keyword evidence="2" id="KW-0472">Membrane</keyword>
<protein>
    <submittedName>
        <fullName evidence="3">Uncharacterized protein</fullName>
    </submittedName>
</protein>
<feature type="transmembrane region" description="Helical" evidence="2">
    <location>
        <begin position="228"/>
        <end position="248"/>
    </location>
</feature>
<dbReference type="GO" id="GO:0004888">
    <property type="term" value="F:transmembrane signaling receptor activity"/>
    <property type="evidence" value="ECO:0007669"/>
    <property type="project" value="InterPro"/>
</dbReference>
<feature type="transmembrane region" description="Helical" evidence="2">
    <location>
        <begin position="335"/>
        <end position="358"/>
    </location>
</feature>
<dbReference type="InterPro" id="IPR036719">
    <property type="entry name" value="Neuro-gated_channel_TM_sf"/>
</dbReference>
<keyword evidence="2" id="KW-1133">Transmembrane helix</keyword>
<dbReference type="EMBL" id="CAJOBF010003648">
    <property type="protein sequence ID" value="CAF4101973.1"/>
    <property type="molecule type" value="Genomic_DNA"/>
</dbReference>
<proteinExistence type="predicted"/>
<sequence>MSISQSSDADEHHLKPLVPVGIRLMFQRIGDIDTLSEKYQAQASIEARWITPFHELFEILPSNDRNSLNQGKSVSLVKYADNHWYPQLFIENAVGDLKEQIRYTAKKISEDQACICEHRDIKGAFWEKLELQHFPSDMQDLTISIGSMLYNDSVILIPDPFYHSGVNREAFVDQQEWLLYEHVDAKQRFVKEYFNSIGDDENFQSNLYEGRKRSVVSVSCHAARRSGYFYWNGYCLIFLITICGFTVFSMPPNLPQNRLQTGATLLLTSITFRWTVNRSLPTISYLTSLDKYAIISIFILVSLCIWHAIIGAIIYIDDLIGGMKATDEDAWVDRIVFILFFSLYVLMHICMLIWLFRVPLARQRQWKRKDIEYRRIVNQKINDIQSHVRPYALNLSDVQYELSGILVSEMKL</sequence>
<dbReference type="AlphaFoldDB" id="A0A819V3D2"/>
<dbReference type="InterPro" id="IPR006201">
    <property type="entry name" value="Neur_channel"/>
</dbReference>
<comment type="subcellular location">
    <subcellularLocation>
        <location evidence="1">Membrane</location>
        <topology evidence="1">Multi-pass membrane protein</topology>
    </subcellularLocation>
</comment>
<dbReference type="Gene3D" id="2.70.170.10">
    <property type="entry name" value="Neurotransmitter-gated ion-channel ligand-binding domain"/>
    <property type="match status" value="1"/>
</dbReference>
<evidence type="ECO:0000313" key="4">
    <source>
        <dbReference type="Proteomes" id="UP000663842"/>
    </source>
</evidence>
<reference evidence="3" key="1">
    <citation type="submission" date="2021-02" db="EMBL/GenBank/DDBJ databases">
        <authorList>
            <person name="Nowell W R."/>
        </authorList>
    </citation>
    <scope>NUCLEOTIDE SEQUENCE</scope>
</reference>
<accession>A0A819V3D2</accession>
<dbReference type="Gene3D" id="1.20.58.390">
    <property type="entry name" value="Neurotransmitter-gated ion-channel transmembrane domain"/>
    <property type="match status" value="1"/>
</dbReference>
<dbReference type="SUPFAM" id="SSF63712">
    <property type="entry name" value="Nicotinic receptor ligand binding domain-like"/>
    <property type="match status" value="1"/>
</dbReference>